<dbReference type="InterPro" id="IPR045058">
    <property type="entry name" value="GIMA/IAN/Toc"/>
</dbReference>
<keyword evidence="7" id="KW-1185">Reference proteome</keyword>
<dbReference type="GO" id="GO:0005525">
    <property type="term" value="F:GTP binding"/>
    <property type="evidence" value="ECO:0007669"/>
    <property type="project" value="UniProtKB-KW"/>
</dbReference>
<dbReference type="CDD" id="cd01852">
    <property type="entry name" value="AIG1"/>
    <property type="match status" value="1"/>
</dbReference>
<dbReference type="InterPro" id="IPR006703">
    <property type="entry name" value="G_AIG1"/>
</dbReference>
<dbReference type="Gene3D" id="3.40.50.300">
    <property type="entry name" value="P-loop containing nucleotide triphosphate hydrolases"/>
    <property type="match status" value="1"/>
</dbReference>
<dbReference type="PROSITE" id="PS51720">
    <property type="entry name" value="G_AIG1"/>
    <property type="match status" value="1"/>
</dbReference>
<evidence type="ECO:0000256" key="2">
    <source>
        <dbReference type="ARBA" id="ARBA00022741"/>
    </source>
</evidence>
<evidence type="ECO:0000256" key="4">
    <source>
        <dbReference type="SAM" id="MobiDB-lite"/>
    </source>
</evidence>
<evidence type="ECO:0000256" key="1">
    <source>
        <dbReference type="ARBA" id="ARBA00008535"/>
    </source>
</evidence>
<evidence type="ECO:0000259" key="5">
    <source>
        <dbReference type="PROSITE" id="PS51720"/>
    </source>
</evidence>
<organism evidence="6 7">
    <name type="scientific">Coturnix japonica</name>
    <name type="common">Japanese quail</name>
    <name type="synonym">Coturnix coturnix japonica</name>
    <dbReference type="NCBI Taxonomy" id="93934"/>
    <lineage>
        <taxon>Eukaryota</taxon>
        <taxon>Metazoa</taxon>
        <taxon>Chordata</taxon>
        <taxon>Craniata</taxon>
        <taxon>Vertebrata</taxon>
        <taxon>Euteleostomi</taxon>
        <taxon>Archelosauria</taxon>
        <taxon>Archosauria</taxon>
        <taxon>Dinosauria</taxon>
        <taxon>Saurischia</taxon>
        <taxon>Theropoda</taxon>
        <taxon>Coelurosauria</taxon>
        <taxon>Aves</taxon>
        <taxon>Neognathae</taxon>
        <taxon>Galloanserae</taxon>
        <taxon>Galliformes</taxon>
        <taxon>Phasianidae</taxon>
        <taxon>Perdicinae</taxon>
        <taxon>Coturnix</taxon>
    </lineage>
</organism>
<reference evidence="6" key="3">
    <citation type="submission" date="2025-09" db="UniProtKB">
        <authorList>
            <consortium name="Ensembl"/>
        </authorList>
    </citation>
    <scope>IDENTIFICATION</scope>
</reference>
<dbReference type="FunFam" id="3.40.50.300:FF:000366">
    <property type="entry name" value="GTPase, IMAP family member 2"/>
    <property type="match status" value="1"/>
</dbReference>
<dbReference type="SUPFAM" id="SSF52540">
    <property type="entry name" value="P-loop containing nucleoside triphosphate hydrolases"/>
    <property type="match status" value="1"/>
</dbReference>
<accession>A0A8C2Y932</accession>
<reference evidence="6" key="1">
    <citation type="submission" date="2015-11" db="EMBL/GenBank/DDBJ databases">
        <authorList>
            <consortium name="International Coturnix japonica Genome Analysis Consortium"/>
            <person name="Warren W."/>
            <person name="Burt D.W."/>
            <person name="Antin P.B."/>
            <person name="Lanford R."/>
            <person name="Gros J."/>
            <person name="Wilson R.K."/>
        </authorList>
    </citation>
    <scope>NUCLEOTIDE SEQUENCE [LARGE SCALE GENOMIC DNA]</scope>
</reference>
<dbReference type="PANTHER" id="PTHR10903:SF73">
    <property type="entry name" value="GTPASE IMAP FAMILY MEMBER 8"/>
    <property type="match status" value="1"/>
</dbReference>
<dbReference type="Pfam" id="PF04548">
    <property type="entry name" value="AIG1"/>
    <property type="match status" value="1"/>
</dbReference>
<dbReference type="GeneTree" id="ENSGT00940000154844"/>
<keyword evidence="2" id="KW-0547">Nucleotide-binding</keyword>
<name>A0A8C2Y932_COTJA</name>
<sequence length="313" mass="34489">MVPRKPSQDPQAAICSPKNGLSLTSNPRPVVPAGERPELRVVLLGRSGAGRSATGNTLLCQELFESRLASQPVTTTCAKGRRDWGEWSVVVMDTPAIVGGSHARCCREIARCALLSAPGPHALLLVTQLGRFTQEDEAAVQQVWRLFGSGAAGRTVVVFTRGDELRGGSLLRYVQDTGTYALQKLLRDCGQRCCAFDNRATGKQKEEQVGELLAIVLEMLGGDLNNYYRNGLYDRAEQLMERPDIDFEKKCDLLAEDVEKQLLCQRSIALTINKFFCMLVQNFLCSVFRPLLLVLLLHSTEKSLGSSPRCWSS</sequence>
<keyword evidence="3" id="KW-0342">GTP-binding</keyword>
<evidence type="ECO:0000313" key="6">
    <source>
        <dbReference type="Ensembl" id="ENSCJPP00005009037.1"/>
    </source>
</evidence>
<feature type="domain" description="AIG1-type G" evidence="5">
    <location>
        <begin position="36"/>
        <end position="237"/>
    </location>
</feature>
<protein>
    <recommendedName>
        <fullName evidence="5">AIG1-type G domain-containing protein</fullName>
    </recommendedName>
</protein>
<evidence type="ECO:0000313" key="7">
    <source>
        <dbReference type="Proteomes" id="UP000694412"/>
    </source>
</evidence>
<feature type="region of interest" description="Disordered" evidence="4">
    <location>
        <begin position="1"/>
        <end position="32"/>
    </location>
</feature>
<reference evidence="6" key="2">
    <citation type="submission" date="2025-08" db="UniProtKB">
        <authorList>
            <consortium name="Ensembl"/>
        </authorList>
    </citation>
    <scope>IDENTIFICATION</scope>
</reference>
<evidence type="ECO:0000256" key="3">
    <source>
        <dbReference type="ARBA" id="ARBA00023134"/>
    </source>
</evidence>
<comment type="similarity">
    <text evidence="1">Belongs to the TRAFAC class TrmE-Era-EngA-EngB-Septin-like GTPase superfamily. AIG1/Toc34/Toc159-like paraseptin GTPase family. IAN subfamily.</text>
</comment>
<dbReference type="InterPro" id="IPR027417">
    <property type="entry name" value="P-loop_NTPase"/>
</dbReference>
<dbReference type="AlphaFoldDB" id="A0A8C2Y932"/>
<dbReference type="Ensembl" id="ENSCJPT00005013561.1">
    <property type="protein sequence ID" value="ENSCJPP00005009037.1"/>
    <property type="gene ID" value="ENSCJPG00005008005.1"/>
</dbReference>
<dbReference type="Proteomes" id="UP000694412">
    <property type="component" value="Chromosome 2"/>
</dbReference>
<dbReference type="PANTHER" id="PTHR10903">
    <property type="entry name" value="GTPASE, IMAP FAMILY MEMBER-RELATED"/>
    <property type="match status" value="1"/>
</dbReference>
<proteinExistence type="inferred from homology"/>